<proteinExistence type="predicted"/>
<evidence type="ECO:0000313" key="2">
    <source>
        <dbReference type="Proteomes" id="UP000295705"/>
    </source>
</evidence>
<evidence type="ECO:0000313" key="1">
    <source>
        <dbReference type="EMBL" id="TDQ65636.1"/>
    </source>
</evidence>
<reference evidence="1 2" key="1">
    <citation type="submission" date="2019-03" db="EMBL/GenBank/DDBJ databases">
        <title>Genomic Encyclopedia of Type Strains, Phase IV (KMG-IV): sequencing the most valuable type-strain genomes for metagenomic binning, comparative biology and taxonomic classification.</title>
        <authorList>
            <person name="Goeker M."/>
        </authorList>
    </citation>
    <scope>NUCLEOTIDE SEQUENCE [LARGE SCALE GENOMIC DNA]</scope>
    <source>
        <strain evidence="1 2">DSM 45775</strain>
    </source>
</reference>
<dbReference type="AlphaFoldDB" id="A0A4R6VSN6"/>
<dbReference type="Proteomes" id="UP000295705">
    <property type="component" value="Unassembled WGS sequence"/>
</dbReference>
<protein>
    <submittedName>
        <fullName evidence="1">Uncharacterized protein</fullName>
    </submittedName>
</protein>
<dbReference type="EMBL" id="SNYO01000001">
    <property type="protein sequence ID" value="TDQ65636.1"/>
    <property type="molecule type" value="Genomic_DNA"/>
</dbReference>
<name>A0A4R6VSN6_9PSEU</name>
<sequence length="224" mass="23513">MDPDQARRLVAAEPTYEWGFQEGRTCSVCGANILSPDRDPHTRWHRALAELLGVGWEDLAARAPADDELAAAVDAVVNPRGLRRLSRIATAGVPWRAIPDVPLGEDGVATLLVGTPGVVVARAAPGRVEVRGGVVHVGGHRTALADSLRGAVGVVRAALGRESLRVWGVVVGLEGLTGGDPDPSEVLAAAGDGLADRLAMLPEALGYGELESVYDLARRSSTWR</sequence>
<organism evidence="1 2">
    <name type="scientific">Actinomycetospora succinea</name>
    <dbReference type="NCBI Taxonomy" id="663603"/>
    <lineage>
        <taxon>Bacteria</taxon>
        <taxon>Bacillati</taxon>
        <taxon>Actinomycetota</taxon>
        <taxon>Actinomycetes</taxon>
        <taxon>Pseudonocardiales</taxon>
        <taxon>Pseudonocardiaceae</taxon>
        <taxon>Actinomycetospora</taxon>
    </lineage>
</organism>
<gene>
    <name evidence="1" type="ORF">EV188_101888</name>
</gene>
<comment type="caution">
    <text evidence="1">The sequence shown here is derived from an EMBL/GenBank/DDBJ whole genome shotgun (WGS) entry which is preliminary data.</text>
</comment>
<keyword evidence="2" id="KW-1185">Reference proteome</keyword>
<accession>A0A4R6VSN6</accession>
<dbReference type="RefSeq" id="WP_133824966.1">
    <property type="nucleotide sequence ID" value="NZ_BAABHR010000063.1"/>
</dbReference>